<dbReference type="InterPro" id="IPR023996">
    <property type="entry name" value="TonB-dep_OMP_SusC/RagA"/>
</dbReference>
<dbReference type="InterPro" id="IPR039426">
    <property type="entry name" value="TonB-dep_rcpt-like"/>
</dbReference>
<name>A0ABW6AYS2_9SPHI</name>
<dbReference type="Gene3D" id="2.60.40.1120">
    <property type="entry name" value="Carboxypeptidase-like, regulatory domain"/>
    <property type="match status" value="1"/>
</dbReference>
<dbReference type="SUPFAM" id="SSF56935">
    <property type="entry name" value="Porins"/>
    <property type="match status" value="1"/>
</dbReference>
<evidence type="ECO:0000256" key="2">
    <source>
        <dbReference type="ARBA" id="ARBA00022448"/>
    </source>
</evidence>
<dbReference type="InterPro" id="IPR037066">
    <property type="entry name" value="Plug_dom_sf"/>
</dbReference>
<dbReference type="Pfam" id="PF13715">
    <property type="entry name" value="CarbopepD_reg_2"/>
    <property type="match status" value="1"/>
</dbReference>
<keyword evidence="5 7" id="KW-0472">Membrane</keyword>
<evidence type="ECO:0000256" key="3">
    <source>
        <dbReference type="ARBA" id="ARBA00022452"/>
    </source>
</evidence>
<dbReference type="SUPFAM" id="SSF49464">
    <property type="entry name" value="Carboxypeptidase regulatory domain-like"/>
    <property type="match status" value="1"/>
</dbReference>
<comment type="caution">
    <text evidence="10">The sequence shown here is derived from an EMBL/GenBank/DDBJ whole genome shotgun (WGS) entry which is preliminary data.</text>
</comment>
<keyword evidence="2 7" id="KW-0813">Transport</keyword>
<dbReference type="RefSeq" id="WP_377610551.1">
    <property type="nucleotide sequence ID" value="NZ_JBHUPA010000007.1"/>
</dbReference>
<evidence type="ECO:0000256" key="8">
    <source>
        <dbReference type="SAM" id="SignalP"/>
    </source>
</evidence>
<dbReference type="Proteomes" id="UP001597560">
    <property type="component" value="Unassembled WGS sequence"/>
</dbReference>
<feature type="chain" id="PRO_5046166155" evidence="8">
    <location>
        <begin position="29"/>
        <end position="1094"/>
    </location>
</feature>
<comment type="similarity">
    <text evidence="7">Belongs to the TonB-dependent receptor family.</text>
</comment>
<keyword evidence="4 7" id="KW-0812">Transmembrane</keyword>
<keyword evidence="11" id="KW-1185">Reference proteome</keyword>
<dbReference type="EMBL" id="JBHUPA010000007">
    <property type="protein sequence ID" value="MFD2962370.1"/>
    <property type="molecule type" value="Genomic_DNA"/>
</dbReference>
<evidence type="ECO:0000256" key="4">
    <source>
        <dbReference type="ARBA" id="ARBA00022692"/>
    </source>
</evidence>
<proteinExistence type="inferred from homology"/>
<comment type="subcellular location">
    <subcellularLocation>
        <location evidence="1 7">Cell outer membrane</location>
        <topology evidence="1 7">Multi-pass membrane protein</topology>
    </subcellularLocation>
</comment>
<dbReference type="InterPro" id="IPR036942">
    <property type="entry name" value="Beta-barrel_TonB_sf"/>
</dbReference>
<keyword evidence="3 7" id="KW-1134">Transmembrane beta strand</keyword>
<evidence type="ECO:0000313" key="11">
    <source>
        <dbReference type="Proteomes" id="UP001597560"/>
    </source>
</evidence>
<evidence type="ECO:0000256" key="7">
    <source>
        <dbReference type="PROSITE-ProRule" id="PRU01360"/>
    </source>
</evidence>
<dbReference type="Gene3D" id="2.170.130.10">
    <property type="entry name" value="TonB-dependent receptor, plug domain"/>
    <property type="match status" value="1"/>
</dbReference>
<evidence type="ECO:0000259" key="9">
    <source>
        <dbReference type="Pfam" id="PF07715"/>
    </source>
</evidence>
<evidence type="ECO:0000256" key="6">
    <source>
        <dbReference type="ARBA" id="ARBA00023237"/>
    </source>
</evidence>
<dbReference type="NCBIfam" id="TIGR04056">
    <property type="entry name" value="OMP_RagA_SusC"/>
    <property type="match status" value="1"/>
</dbReference>
<sequence length="1094" mass="121468">MNYLIELKKRKHWCVLFLFTWCLTQAVAQNQQTMGATQGKLVGKVIDANTNEPLPGVSVKVKGTLQGTATDVNGSFSLKGGDGTVLQISYTGYITREIVVNAHEALTISLTADQQALDEVIVVGYGTQKRTTLTGAVGTIGKETFQDRGPISNPLAALQGQVAGVTVTRSSAQPGRESWNFQMRGATSINGTEALVIIDGVPVPGVSALNSLNPNDIENISFLKDAAAASIYGARAAGGVVLITTKRALDGKPTINYNGSLSLKRVGLLPQLVDINGWGPMIEEARLSDGFGAEDLWINLARASMYAKQNGLNYLTRQEYLDQGFTGFTDVRDFMFFDGTMQDILWGTASSHEHQLSISGKGEKTGYRISLGYLNDGSLLQYGDNSNKRYNLRLSHDYQITDKFKLQSNLSLERNDIVQPSGLGGLLNNGIQPGMPSTTINGKPYIWGSGIGNVAVNNIAQYGGENKEFHTRINTNFNLSYQLNEHLSANAAVGYYFYNRDNRVQENLVGYYDYLETAPPIYLTSTGANQNFYQRGARRENYYTGNIYLQYQKVFGTDHDFKLMAGTQYERNDFNRFLGRTLDVLDGVPPSLSNSFGDPTTKSVSETQGHNALAGYFSRVNYNYKGRYLLEVNGRYDGSSRFRAQDRWKLFGGISGGWRLKEEAFLKDVELVSDLKLRASWGTVGNQSGIGLYDYYEYLRLDYSTGPASSGFPILGNSPAVRVSPQNLVAFDRTWEELQTTNIGLDFAFANNRLTGSVDYFVKRNKNMLLARTFPAVLGATAPQGNNGELKTKGWELSLNWRDKIGNVNYHIGGNISDAKNELVNFGGQTLIQSSNQGFNSSVEGYPINSYFGLVYDGRIQTREQLEAYIAAYKNGSNVIPQGTGRNNGLQLGDNMFKDVNGDGKITFPDDAVFLGTDDPRYSFAINGGFDWKGFDMSFIFQGVGKRAILRTGNWRIPGAVVYQAQNEAFYNKWWTPERTDAAYPRISTTGNINNYNYFPSDFVRENGAYLRLKNLVIGYTIPQIITRKIGIERLRVYFSGNDLWEISKIRDGWDPEAPRTVNTEGDSDNNNVHTVSQRFPFYRFYTFGVNLTL</sequence>
<reference evidence="11" key="1">
    <citation type="journal article" date="2019" name="Int. J. Syst. Evol. Microbiol.">
        <title>The Global Catalogue of Microorganisms (GCM) 10K type strain sequencing project: providing services to taxonomists for standard genome sequencing and annotation.</title>
        <authorList>
            <consortium name="The Broad Institute Genomics Platform"/>
            <consortium name="The Broad Institute Genome Sequencing Center for Infectious Disease"/>
            <person name="Wu L."/>
            <person name="Ma J."/>
        </authorList>
    </citation>
    <scope>NUCLEOTIDE SEQUENCE [LARGE SCALE GENOMIC DNA]</scope>
    <source>
        <strain evidence="11">KCTC 23098</strain>
    </source>
</reference>
<feature type="domain" description="TonB-dependent receptor plug" evidence="9">
    <location>
        <begin position="132"/>
        <end position="240"/>
    </location>
</feature>
<dbReference type="InterPro" id="IPR012910">
    <property type="entry name" value="Plug_dom"/>
</dbReference>
<protein>
    <submittedName>
        <fullName evidence="10">SusC/RagA family TonB-linked outer membrane protein</fullName>
    </submittedName>
</protein>
<gene>
    <name evidence="10" type="ORF">ACFS6J_11280</name>
</gene>
<dbReference type="InterPro" id="IPR023997">
    <property type="entry name" value="TonB-dep_OMP_SusC/RagA_CS"/>
</dbReference>
<dbReference type="Pfam" id="PF07715">
    <property type="entry name" value="Plug"/>
    <property type="match status" value="1"/>
</dbReference>
<dbReference type="InterPro" id="IPR008969">
    <property type="entry name" value="CarboxyPept-like_regulatory"/>
</dbReference>
<evidence type="ECO:0000256" key="5">
    <source>
        <dbReference type="ARBA" id="ARBA00023136"/>
    </source>
</evidence>
<dbReference type="PROSITE" id="PS52016">
    <property type="entry name" value="TONB_DEPENDENT_REC_3"/>
    <property type="match status" value="1"/>
</dbReference>
<keyword evidence="8" id="KW-0732">Signal</keyword>
<dbReference type="NCBIfam" id="TIGR04057">
    <property type="entry name" value="SusC_RagA_signa"/>
    <property type="match status" value="1"/>
</dbReference>
<feature type="signal peptide" evidence="8">
    <location>
        <begin position="1"/>
        <end position="28"/>
    </location>
</feature>
<evidence type="ECO:0000313" key="10">
    <source>
        <dbReference type="EMBL" id="MFD2962370.1"/>
    </source>
</evidence>
<accession>A0ABW6AYS2</accession>
<organism evidence="10 11">
    <name type="scientific">Olivibacter jilunii</name>
    <dbReference type="NCBI Taxonomy" id="985016"/>
    <lineage>
        <taxon>Bacteria</taxon>
        <taxon>Pseudomonadati</taxon>
        <taxon>Bacteroidota</taxon>
        <taxon>Sphingobacteriia</taxon>
        <taxon>Sphingobacteriales</taxon>
        <taxon>Sphingobacteriaceae</taxon>
        <taxon>Olivibacter</taxon>
    </lineage>
</organism>
<dbReference type="Gene3D" id="2.40.170.20">
    <property type="entry name" value="TonB-dependent receptor, beta-barrel domain"/>
    <property type="match status" value="1"/>
</dbReference>
<keyword evidence="6 7" id="KW-0998">Cell outer membrane</keyword>
<evidence type="ECO:0000256" key="1">
    <source>
        <dbReference type="ARBA" id="ARBA00004571"/>
    </source>
</evidence>